<dbReference type="SUPFAM" id="SSF52091">
    <property type="entry name" value="SpoIIaa-like"/>
    <property type="match status" value="1"/>
</dbReference>
<dbReference type="Gene3D" id="3.30.750.24">
    <property type="entry name" value="STAS domain"/>
    <property type="match status" value="1"/>
</dbReference>
<dbReference type="PANTHER" id="PTHR35849">
    <property type="entry name" value="BLR2341 PROTEIN"/>
    <property type="match status" value="1"/>
</dbReference>
<dbReference type="EMBL" id="JAQGEC010000003">
    <property type="protein sequence ID" value="MDR9889657.1"/>
    <property type="molecule type" value="Genomic_DNA"/>
</dbReference>
<dbReference type="Proteomes" id="UP001248822">
    <property type="component" value="Unassembled WGS sequence"/>
</dbReference>
<dbReference type="NCBIfam" id="NF033618">
    <property type="entry name" value="mlaB_1"/>
    <property type="match status" value="1"/>
</dbReference>
<dbReference type="RefSeq" id="WP_310825172.1">
    <property type="nucleotide sequence ID" value="NZ_JAQGEC010000003.1"/>
</dbReference>
<dbReference type="PANTHER" id="PTHR35849:SF1">
    <property type="entry name" value="INTERMEMBRANE PHOSPHOLIPID TRANSPORT SYSTEM BINDING PROTEIN MLAB"/>
    <property type="match status" value="1"/>
</dbReference>
<dbReference type="InterPro" id="IPR036513">
    <property type="entry name" value="STAS_dom_sf"/>
</dbReference>
<protein>
    <submittedName>
        <fullName evidence="2">Lipid asymmetry maintenance protein MlaB</fullName>
    </submittedName>
</protein>
<dbReference type="InterPro" id="IPR049743">
    <property type="entry name" value="MlaB"/>
</dbReference>
<reference evidence="2" key="1">
    <citation type="submission" date="2022-12" db="EMBL/GenBank/DDBJ databases">
        <title>NDM-1 containing novel ST 2018 Pseudenterobacter timonensis.</title>
        <authorList>
            <person name="Halder G."/>
            <person name="Mandal S."/>
            <person name="Dutta S."/>
        </authorList>
    </citation>
    <scope>NUCLEOTIDE SEQUENCE</scope>
    <source>
        <strain evidence="2">CNCI147</strain>
    </source>
</reference>
<name>A0AAE4DLC2_9ENTR</name>
<sequence length="97" mass="10680">MTQQLGWSREGETLLLSGELDQDLLNPLWDARQQAMQGVTFIDLSTITRVDTAGVALLMHLVAEGKRQGQKVTLTGASENVFTLAKLYNLPADLLPR</sequence>
<dbReference type="InterPro" id="IPR058548">
    <property type="entry name" value="MlaB-like_STAS"/>
</dbReference>
<dbReference type="Pfam" id="PF13466">
    <property type="entry name" value="STAS_2"/>
    <property type="match status" value="1"/>
</dbReference>
<proteinExistence type="predicted"/>
<evidence type="ECO:0000259" key="1">
    <source>
        <dbReference type="PROSITE" id="PS50801"/>
    </source>
</evidence>
<organism evidence="2 3">
    <name type="scientific">Pseudenterobacter timonensis</name>
    <dbReference type="NCBI Taxonomy" id="1755099"/>
    <lineage>
        <taxon>Bacteria</taxon>
        <taxon>Pseudomonadati</taxon>
        <taxon>Pseudomonadota</taxon>
        <taxon>Gammaproteobacteria</taxon>
        <taxon>Enterobacterales</taxon>
        <taxon>Enterobacteriaceae</taxon>
        <taxon>Pseudenterobacter</taxon>
    </lineage>
</organism>
<dbReference type="InterPro" id="IPR002645">
    <property type="entry name" value="STAS_dom"/>
</dbReference>
<dbReference type="AlphaFoldDB" id="A0AAE4DLC2"/>
<accession>A0AAE4DLC2</accession>
<feature type="domain" description="STAS" evidence="1">
    <location>
        <begin position="14"/>
        <end position="97"/>
    </location>
</feature>
<dbReference type="InterPro" id="IPR052746">
    <property type="entry name" value="MlaB_ABC_Transporter"/>
</dbReference>
<comment type="caution">
    <text evidence="2">The sequence shown here is derived from an EMBL/GenBank/DDBJ whole genome shotgun (WGS) entry which is preliminary data.</text>
</comment>
<evidence type="ECO:0000313" key="3">
    <source>
        <dbReference type="Proteomes" id="UP001248822"/>
    </source>
</evidence>
<evidence type="ECO:0000313" key="2">
    <source>
        <dbReference type="EMBL" id="MDR9889657.1"/>
    </source>
</evidence>
<dbReference type="PROSITE" id="PS50801">
    <property type="entry name" value="STAS"/>
    <property type="match status" value="1"/>
</dbReference>
<gene>
    <name evidence="2" type="primary">mlaB</name>
    <name evidence="2" type="ORF">O7047_05340</name>
</gene>